<dbReference type="RefSeq" id="WP_254269082.1">
    <property type="nucleotide sequence ID" value="NZ_CP100400.1"/>
</dbReference>
<evidence type="ECO:0000313" key="2">
    <source>
        <dbReference type="EMBL" id="MFC4825223.1"/>
    </source>
</evidence>
<dbReference type="Proteomes" id="UP001595945">
    <property type="component" value="Unassembled WGS sequence"/>
</dbReference>
<protein>
    <recommendedName>
        <fullName evidence="1">DUF7344 domain-containing protein</fullName>
    </recommendedName>
</protein>
<gene>
    <name evidence="2" type="ORF">ACFO9K_13245</name>
</gene>
<dbReference type="EMBL" id="JBHSHT010000002">
    <property type="protein sequence ID" value="MFC4825223.1"/>
    <property type="molecule type" value="Genomic_DNA"/>
</dbReference>
<reference evidence="2 3" key="1">
    <citation type="journal article" date="2019" name="Int. J. Syst. Evol. Microbiol.">
        <title>The Global Catalogue of Microorganisms (GCM) 10K type strain sequencing project: providing services to taxonomists for standard genome sequencing and annotation.</title>
        <authorList>
            <consortium name="The Broad Institute Genomics Platform"/>
            <consortium name="The Broad Institute Genome Sequencing Center for Infectious Disease"/>
            <person name="Wu L."/>
            <person name="Ma J."/>
        </authorList>
    </citation>
    <scope>NUCLEOTIDE SEQUENCE [LARGE SCALE GENOMIC DNA]</scope>
    <source>
        <strain evidence="2 3">XZYJ18</strain>
    </source>
</reference>
<dbReference type="InterPro" id="IPR055768">
    <property type="entry name" value="DUF7344"/>
</dbReference>
<dbReference type="Gene3D" id="1.10.10.10">
    <property type="entry name" value="Winged helix-like DNA-binding domain superfamily/Winged helix DNA-binding domain"/>
    <property type="match status" value="1"/>
</dbReference>
<accession>A0ABD5Q3L3</accession>
<sequence>MNRVGWLKKRMVGTPELDTVLDVCEHEHRRIVLAALTEQHQSLSIDDLATVIVQHNSHTSPAESAGETLSQIRTGLHHVHLPKLADAGLVRYDPERQLAEPTAQLDRTESHLSVILAVDSELPTSLEAP</sequence>
<proteinExistence type="predicted"/>
<dbReference type="Pfam" id="PF24035">
    <property type="entry name" value="DUF7344"/>
    <property type="match status" value="1"/>
</dbReference>
<comment type="caution">
    <text evidence="2">The sequence shown here is derived from an EMBL/GenBank/DDBJ whole genome shotgun (WGS) entry which is preliminary data.</text>
</comment>
<dbReference type="AlphaFoldDB" id="A0ABD5Q3L3"/>
<name>A0ABD5Q3L3_9EURY</name>
<organism evidence="2 3">
    <name type="scientific">Halorussus aquaticus</name>
    <dbReference type="NCBI Taxonomy" id="2953748"/>
    <lineage>
        <taxon>Archaea</taxon>
        <taxon>Methanobacteriati</taxon>
        <taxon>Methanobacteriota</taxon>
        <taxon>Stenosarchaea group</taxon>
        <taxon>Halobacteria</taxon>
        <taxon>Halobacteriales</taxon>
        <taxon>Haladaptataceae</taxon>
        <taxon>Halorussus</taxon>
    </lineage>
</organism>
<dbReference type="GeneID" id="73044065"/>
<dbReference type="InterPro" id="IPR036388">
    <property type="entry name" value="WH-like_DNA-bd_sf"/>
</dbReference>
<keyword evidence="3" id="KW-1185">Reference proteome</keyword>
<evidence type="ECO:0000259" key="1">
    <source>
        <dbReference type="Pfam" id="PF24035"/>
    </source>
</evidence>
<evidence type="ECO:0000313" key="3">
    <source>
        <dbReference type="Proteomes" id="UP001595945"/>
    </source>
</evidence>
<feature type="domain" description="DUF7344" evidence="1">
    <location>
        <begin position="22"/>
        <end position="98"/>
    </location>
</feature>